<feature type="transmembrane region" description="Helical" evidence="10">
    <location>
        <begin position="444"/>
        <end position="463"/>
    </location>
</feature>
<evidence type="ECO:0000256" key="6">
    <source>
        <dbReference type="ARBA" id="ARBA00022989"/>
    </source>
</evidence>
<dbReference type="GO" id="GO:0006811">
    <property type="term" value="P:monoatomic ion transport"/>
    <property type="evidence" value="ECO:0007669"/>
    <property type="project" value="UniProtKB-KW"/>
</dbReference>
<dbReference type="GO" id="GO:0015297">
    <property type="term" value="F:antiporter activity"/>
    <property type="evidence" value="ECO:0007669"/>
    <property type="project" value="UniProtKB-KW"/>
</dbReference>
<evidence type="ECO:0000256" key="8">
    <source>
        <dbReference type="ARBA" id="ARBA00023136"/>
    </source>
</evidence>
<comment type="subcellular location">
    <subcellularLocation>
        <location evidence="1">Cell membrane</location>
        <topology evidence="1">Multi-pass membrane protein</topology>
    </subcellularLocation>
</comment>
<evidence type="ECO:0000256" key="9">
    <source>
        <dbReference type="ARBA" id="ARBA00031636"/>
    </source>
</evidence>
<evidence type="ECO:0000256" key="1">
    <source>
        <dbReference type="ARBA" id="ARBA00004651"/>
    </source>
</evidence>
<proteinExistence type="predicted"/>
<keyword evidence="8 10" id="KW-0472">Membrane</keyword>
<feature type="transmembrane region" description="Helical" evidence="10">
    <location>
        <begin position="307"/>
        <end position="330"/>
    </location>
</feature>
<evidence type="ECO:0000256" key="3">
    <source>
        <dbReference type="ARBA" id="ARBA00022449"/>
    </source>
</evidence>
<feature type="transmembrane region" description="Helical" evidence="10">
    <location>
        <begin position="277"/>
        <end position="295"/>
    </location>
</feature>
<keyword evidence="3" id="KW-0050">Antiport</keyword>
<evidence type="ECO:0000256" key="5">
    <source>
        <dbReference type="ARBA" id="ARBA00022692"/>
    </source>
</evidence>
<keyword evidence="4" id="KW-1003">Cell membrane</keyword>
<feature type="transmembrane region" description="Helical" evidence="10">
    <location>
        <begin position="164"/>
        <end position="186"/>
    </location>
</feature>
<feature type="transmembrane region" description="Helical" evidence="10">
    <location>
        <begin position="133"/>
        <end position="152"/>
    </location>
</feature>
<keyword evidence="7" id="KW-0406">Ion transport</keyword>
<feature type="transmembrane region" description="Helical" evidence="10">
    <location>
        <begin position="15"/>
        <end position="35"/>
    </location>
</feature>
<evidence type="ECO:0000256" key="4">
    <source>
        <dbReference type="ARBA" id="ARBA00022475"/>
    </source>
</evidence>
<dbReference type="AlphaFoldDB" id="A0A382FNI9"/>
<dbReference type="InterPro" id="IPR002528">
    <property type="entry name" value="MATE_fam"/>
</dbReference>
<gene>
    <name evidence="11" type="ORF">METZ01_LOCUS217073</name>
</gene>
<accession>A0A382FNI9</accession>
<dbReference type="GO" id="GO:0042910">
    <property type="term" value="F:xenobiotic transmembrane transporter activity"/>
    <property type="evidence" value="ECO:0007669"/>
    <property type="project" value="InterPro"/>
</dbReference>
<feature type="transmembrane region" description="Helical" evidence="10">
    <location>
        <begin position="47"/>
        <end position="71"/>
    </location>
</feature>
<feature type="transmembrane region" description="Helical" evidence="10">
    <location>
        <begin position="219"/>
        <end position="242"/>
    </location>
</feature>
<reference evidence="11" key="1">
    <citation type="submission" date="2018-05" db="EMBL/GenBank/DDBJ databases">
        <authorList>
            <person name="Lanie J.A."/>
            <person name="Ng W.-L."/>
            <person name="Kazmierczak K.M."/>
            <person name="Andrzejewski T.M."/>
            <person name="Davidsen T.M."/>
            <person name="Wayne K.J."/>
            <person name="Tettelin H."/>
            <person name="Glass J.I."/>
            <person name="Rusch D."/>
            <person name="Podicherti R."/>
            <person name="Tsui H.-C.T."/>
            <person name="Winkler M.E."/>
        </authorList>
    </citation>
    <scope>NUCLEOTIDE SEQUENCE</scope>
</reference>
<dbReference type="PIRSF" id="PIRSF006603">
    <property type="entry name" value="DinF"/>
    <property type="match status" value="1"/>
</dbReference>
<name>A0A382FNI9_9ZZZZ</name>
<dbReference type="EMBL" id="UINC01050809">
    <property type="protein sequence ID" value="SVB64219.1"/>
    <property type="molecule type" value="Genomic_DNA"/>
</dbReference>
<keyword evidence="6 10" id="KW-1133">Transmembrane helix</keyword>
<dbReference type="InterPro" id="IPR048279">
    <property type="entry name" value="MdtK-like"/>
</dbReference>
<evidence type="ECO:0000256" key="2">
    <source>
        <dbReference type="ARBA" id="ARBA00022448"/>
    </source>
</evidence>
<feature type="transmembrane region" description="Helical" evidence="10">
    <location>
        <begin position="192"/>
        <end position="212"/>
    </location>
</feature>
<dbReference type="GO" id="GO:0005886">
    <property type="term" value="C:plasma membrane"/>
    <property type="evidence" value="ECO:0007669"/>
    <property type="project" value="UniProtKB-SubCell"/>
</dbReference>
<dbReference type="CDD" id="cd13133">
    <property type="entry name" value="MATE_like_7"/>
    <property type="match status" value="1"/>
</dbReference>
<dbReference type="InterPro" id="IPR050222">
    <property type="entry name" value="MATE_MdtK"/>
</dbReference>
<keyword evidence="5 10" id="KW-0812">Transmembrane</keyword>
<feature type="transmembrane region" description="Helical" evidence="10">
    <location>
        <begin position="92"/>
        <end position="113"/>
    </location>
</feature>
<dbReference type="NCBIfam" id="TIGR00797">
    <property type="entry name" value="matE"/>
    <property type="match status" value="1"/>
</dbReference>
<organism evidence="11">
    <name type="scientific">marine metagenome</name>
    <dbReference type="NCBI Taxonomy" id="408172"/>
    <lineage>
        <taxon>unclassified sequences</taxon>
        <taxon>metagenomes</taxon>
        <taxon>ecological metagenomes</taxon>
    </lineage>
</organism>
<feature type="transmembrane region" description="Helical" evidence="10">
    <location>
        <begin position="417"/>
        <end position="437"/>
    </location>
</feature>
<sequence>MHFIRPYNPIIAKRILSIAYPIIFANASRSIMGIVDMIMVGKLGVHSMAAVGFGEMLIFSLIAIVGCSIQISTQSITSRRYGERDFPKCFEALINGLTIGICLGLPIMIIGYTYCDNLIQLFLDDPMTIRECIKYTSIQFLGILFPIMFYIFQGFYTGIQKTSIFLKIAIFSNVINIYLNLGLIFGSDKIHSYFSSSIVPGFNKLGILWYIFPFPQMGIAGAALGTIISMGLSLLCFLVYLFSNEIRQSFTFTKIGIKYSLIKKQIKLTWPVMQTNASIFFGLTLFLVIMGKIGTIELAATNIMIRIYNVSCMPAIGIGNACSSLVGYYLGEKNLDKTFICIKDSLRYALLIMGTFAISWFIIPDFILSLFTQDSQLKEVGIPLLRFLAIISILDSSNVVCMSTLEGAGDVKFVSRITHVYVWIIYIPLSYLVGIYLGIGLWGAWNSFLFGFLFISSMLYYRIYKGEWQSISV</sequence>
<evidence type="ECO:0000256" key="7">
    <source>
        <dbReference type="ARBA" id="ARBA00023065"/>
    </source>
</evidence>
<dbReference type="PANTHER" id="PTHR43298:SF2">
    <property type="entry name" value="FMN_FAD EXPORTER YEEO-RELATED"/>
    <property type="match status" value="1"/>
</dbReference>
<dbReference type="Pfam" id="PF01554">
    <property type="entry name" value="MatE"/>
    <property type="match status" value="2"/>
</dbReference>
<evidence type="ECO:0000256" key="10">
    <source>
        <dbReference type="SAM" id="Phobius"/>
    </source>
</evidence>
<keyword evidence="2" id="KW-0813">Transport</keyword>
<feature type="transmembrane region" description="Helical" evidence="10">
    <location>
        <begin position="350"/>
        <end position="372"/>
    </location>
</feature>
<dbReference type="PANTHER" id="PTHR43298">
    <property type="entry name" value="MULTIDRUG RESISTANCE PROTEIN NORM-RELATED"/>
    <property type="match status" value="1"/>
</dbReference>
<evidence type="ECO:0000313" key="11">
    <source>
        <dbReference type="EMBL" id="SVB64219.1"/>
    </source>
</evidence>
<protein>
    <recommendedName>
        <fullName evidence="9">Multidrug-efflux transporter</fullName>
    </recommendedName>
</protein>